<name>A0ABV8EC11_9HYPH</name>
<gene>
    <name evidence="2" type="ORF">ACFOVS_15655</name>
</gene>
<feature type="signal peptide" evidence="1">
    <location>
        <begin position="1"/>
        <end position="31"/>
    </location>
</feature>
<feature type="chain" id="PRO_5046005907" evidence="1">
    <location>
        <begin position="32"/>
        <end position="313"/>
    </location>
</feature>
<evidence type="ECO:0000256" key="1">
    <source>
        <dbReference type="SAM" id="SignalP"/>
    </source>
</evidence>
<dbReference type="EMBL" id="JBHSBD010000065">
    <property type="protein sequence ID" value="MFC3969550.1"/>
    <property type="molecule type" value="Genomic_DNA"/>
</dbReference>
<organism evidence="2 3">
    <name type="scientific">Rhizobium lemnae</name>
    <dbReference type="NCBI Taxonomy" id="1214924"/>
    <lineage>
        <taxon>Bacteria</taxon>
        <taxon>Pseudomonadati</taxon>
        <taxon>Pseudomonadota</taxon>
        <taxon>Alphaproteobacteria</taxon>
        <taxon>Hyphomicrobiales</taxon>
        <taxon>Rhizobiaceae</taxon>
        <taxon>Rhizobium/Agrobacterium group</taxon>
        <taxon>Rhizobium</taxon>
    </lineage>
</organism>
<proteinExistence type="predicted"/>
<evidence type="ECO:0000313" key="2">
    <source>
        <dbReference type="EMBL" id="MFC3969550.1"/>
    </source>
</evidence>
<protein>
    <submittedName>
        <fullName evidence="2">Transporter</fullName>
    </submittedName>
</protein>
<dbReference type="RefSeq" id="WP_247259750.1">
    <property type="nucleotide sequence ID" value="NZ_JALJQZ010000004.1"/>
</dbReference>
<dbReference type="Proteomes" id="UP001595697">
    <property type="component" value="Unassembled WGS sequence"/>
</dbReference>
<accession>A0ABV8EC11</accession>
<evidence type="ECO:0000313" key="3">
    <source>
        <dbReference type="Proteomes" id="UP001595697"/>
    </source>
</evidence>
<dbReference type="InterPro" id="IPR025737">
    <property type="entry name" value="FApF"/>
</dbReference>
<reference evidence="3" key="1">
    <citation type="journal article" date="2019" name="Int. J. Syst. Evol. Microbiol.">
        <title>The Global Catalogue of Microorganisms (GCM) 10K type strain sequencing project: providing services to taxonomists for standard genome sequencing and annotation.</title>
        <authorList>
            <consortium name="The Broad Institute Genomics Platform"/>
            <consortium name="The Broad Institute Genome Sequencing Center for Infectious Disease"/>
            <person name="Wu L."/>
            <person name="Ma J."/>
        </authorList>
    </citation>
    <scope>NUCLEOTIDE SEQUENCE [LARGE SCALE GENOMIC DNA]</scope>
    <source>
        <strain evidence="3">TBRC 5781</strain>
    </source>
</reference>
<keyword evidence="1" id="KW-0732">Signal</keyword>
<comment type="caution">
    <text evidence="2">The sequence shown here is derived from an EMBL/GenBank/DDBJ whole genome shotgun (WGS) entry which is preliminary data.</text>
</comment>
<sequence>MTNFKRVLKRSALLTLPAISMLTLFSEPVLAVEQGATITPMGITDFGAGILPPSTPYGTVGIRASYYSATTLKDGSGNEIPNNFNINVESLALAYFYMTDMELFGAKVGFGGVLPMISIDGRLNVRTPGGPLAIAGDDFGVGDIQILPLILGWQAPPNMFINAGLQVQAPTGAYSTSNAFNAGTNHWTFTPFLGVTYLSDSGFEISTQATLNFNTVNPDTDYRSGIEYRQEFAIGQHVQDWTFGVAGYAYQQISDDKGPGITDGNRARVFAVGPAISFFKPGLPLVSLHAYKEFGAENRAEGYNVALRVAMSF</sequence>
<keyword evidence="3" id="KW-1185">Reference proteome</keyword>
<dbReference type="Pfam" id="PF13557">
    <property type="entry name" value="Phenol_MetA_deg"/>
    <property type="match status" value="1"/>
</dbReference>